<sequence length="91" mass="10027">MKPDTQQSAVRRLARIEGQVRGISKMVQEDKYCIDIVRQVQAVKAALSGLEQVILADHIDTCVDHALSASDLEDRQAKVDELVAVLGGRKK</sequence>
<gene>
    <name evidence="2" type="ORF">D1223_17440</name>
</gene>
<dbReference type="GO" id="GO:0045892">
    <property type="term" value="P:negative regulation of DNA-templated transcription"/>
    <property type="evidence" value="ECO:0007669"/>
    <property type="project" value="UniProtKB-ARBA"/>
</dbReference>
<dbReference type="GO" id="GO:0046872">
    <property type="term" value="F:metal ion binding"/>
    <property type="evidence" value="ECO:0007669"/>
    <property type="project" value="InterPro"/>
</dbReference>
<dbReference type="GO" id="GO:0003677">
    <property type="term" value="F:DNA binding"/>
    <property type="evidence" value="ECO:0007669"/>
    <property type="project" value="InterPro"/>
</dbReference>
<protein>
    <submittedName>
        <fullName evidence="2">Metal-sensitive transcriptional regulator</fullName>
    </submittedName>
</protein>
<keyword evidence="3" id="KW-1185">Reference proteome</keyword>
<dbReference type="RefSeq" id="WP_119377623.1">
    <property type="nucleotide sequence ID" value="NZ_QWFX01000016.1"/>
</dbReference>
<name>A0A399RB26_9PROT</name>
<comment type="caution">
    <text evidence="2">The sequence shown here is derived from an EMBL/GenBank/DDBJ whole genome shotgun (WGS) entry which is preliminary data.</text>
</comment>
<dbReference type="InterPro" id="IPR003735">
    <property type="entry name" value="Metal_Tscrpt_repr"/>
</dbReference>
<dbReference type="InterPro" id="IPR038390">
    <property type="entry name" value="Metal_Tscrpt_repr_sf"/>
</dbReference>
<dbReference type="PANTHER" id="PTHR33677">
    <property type="entry name" value="TRANSCRIPTIONAL REPRESSOR FRMR-RELATED"/>
    <property type="match status" value="1"/>
</dbReference>
<dbReference type="Gene3D" id="1.20.58.1000">
    <property type="entry name" value="Metal-sensitive repressor, helix protomer"/>
    <property type="match status" value="1"/>
</dbReference>
<dbReference type="AlphaFoldDB" id="A0A399RB26"/>
<dbReference type="OrthoDB" id="9811244at2"/>
<proteinExistence type="inferred from homology"/>
<comment type="similarity">
    <text evidence="1">Belongs to the FrmR/RcnR family.</text>
</comment>
<dbReference type="Proteomes" id="UP000266385">
    <property type="component" value="Unassembled WGS sequence"/>
</dbReference>
<reference evidence="2 3" key="1">
    <citation type="submission" date="2018-08" db="EMBL/GenBank/DDBJ databases">
        <title>Henriciella mobilis sp. nov., isolated from seawater.</title>
        <authorList>
            <person name="Cheng H."/>
            <person name="Wu Y.-H."/>
            <person name="Xu X.-W."/>
            <person name="Guo L.-L."/>
        </authorList>
    </citation>
    <scope>NUCLEOTIDE SEQUENCE [LARGE SCALE GENOMIC DNA]</scope>
    <source>
        <strain evidence="2 3">JN25</strain>
    </source>
</reference>
<dbReference type="EMBL" id="QWFX01000016">
    <property type="protein sequence ID" value="RIJ26729.1"/>
    <property type="molecule type" value="Genomic_DNA"/>
</dbReference>
<evidence type="ECO:0000256" key="1">
    <source>
        <dbReference type="ARBA" id="ARBA00005260"/>
    </source>
</evidence>
<dbReference type="CDD" id="cd10148">
    <property type="entry name" value="CsoR-like_DUF156"/>
    <property type="match status" value="1"/>
</dbReference>
<organism evidence="2 3">
    <name type="scientific">Henriciella mobilis</name>
    <dbReference type="NCBI Taxonomy" id="2305467"/>
    <lineage>
        <taxon>Bacteria</taxon>
        <taxon>Pseudomonadati</taxon>
        <taxon>Pseudomonadota</taxon>
        <taxon>Alphaproteobacteria</taxon>
        <taxon>Hyphomonadales</taxon>
        <taxon>Hyphomonadaceae</taxon>
        <taxon>Henriciella</taxon>
    </lineage>
</organism>
<evidence type="ECO:0000313" key="3">
    <source>
        <dbReference type="Proteomes" id="UP000266385"/>
    </source>
</evidence>
<evidence type="ECO:0000313" key="2">
    <source>
        <dbReference type="EMBL" id="RIJ26729.1"/>
    </source>
</evidence>
<dbReference type="PANTHER" id="PTHR33677:SF3">
    <property type="entry name" value="COPPER-SENSING TRANSCRIPTIONAL REPRESSOR RICR"/>
    <property type="match status" value="1"/>
</dbReference>
<accession>A0A399RB26</accession>
<dbReference type="Pfam" id="PF02583">
    <property type="entry name" value="Trns_repr_metal"/>
    <property type="match status" value="1"/>
</dbReference>